<organism evidence="2 3">
    <name type="scientific">Asaccharospora irregularis DSM 2635</name>
    <dbReference type="NCBI Taxonomy" id="1121321"/>
    <lineage>
        <taxon>Bacteria</taxon>
        <taxon>Bacillati</taxon>
        <taxon>Bacillota</taxon>
        <taxon>Clostridia</taxon>
        <taxon>Peptostreptococcales</taxon>
        <taxon>Peptostreptococcaceae</taxon>
        <taxon>Asaccharospora</taxon>
    </lineage>
</organism>
<gene>
    <name evidence="2" type="ORF">SAMN04488530_101152</name>
</gene>
<dbReference type="EMBL" id="FQWX01000001">
    <property type="protein sequence ID" value="SHG40101.1"/>
    <property type="molecule type" value="Genomic_DNA"/>
</dbReference>
<dbReference type="SUPFAM" id="SSF55826">
    <property type="entry name" value="YbaK/ProRS associated domain"/>
    <property type="match status" value="1"/>
</dbReference>
<dbReference type="AlphaFoldDB" id="A0A1M5JHT4"/>
<dbReference type="STRING" id="1121321.SAMN04488530_101152"/>
<protein>
    <submittedName>
        <fullName evidence="2">Cys-tRNA(Pro) deacylase, prolyl-tRNA editing enzyme YbaK/EbsC</fullName>
    </submittedName>
</protein>
<evidence type="ECO:0000313" key="2">
    <source>
        <dbReference type="EMBL" id="SHG40101.1"/>
    </source>
</evidence>
<dbReference type="RefSeq" id="WP_143153275.1">
    <property type="nucleotide sequence ID" value="NZ_BAABCH010000027.1"/>
</dbReference>
<dbReference type="Gene3D" id="3.90.960.10">
    <property type="entry name" value="YbaK/aminoacyl-tRNA synthetase-associated domain"/>
    <property type="match status" value="1"/>
</dbReference>
<dbReference type="Proteomes" id="UP000243255">
    <property type="component" value="Unassembled WGS sequence"/>
</dbReference>
<dbReference type="PANTHER" id="PTHR30411:SF1">
    <property type="entry name" value="CYTOPLASMIC PROTEIN"/>
    <property type="match status" value="1"/>
</dbReference>
<dbReference type="InterPro" id="IPR007214">
    <property type="entry name" value="YbaK/aa-tRNA-synth-assoc-dom"/>
</dbReference>
<dbReference type="InterPro" id="IPR036754">
    <property type="entry name" value="YbaK/aa-tRNA-synt-asso_dom_sf"/>
</dbReference>
<sequence length="143" mass="15659">MGFDERVREFQGSSATVELAAKVAGVVPGKIAKTLSFKVDDKCILVVAAGDTKIDNKKYKEKFKTRAKMLSPDDVIKYTGHAVGGVCPFDIKDESTKVYLDISMKRFETVLPAAGSSNSCVELTLDELEVASKFTEWVDVCKL</sequence>
<proteinExistence type="predicted"/>
<dbReference type="Pfam" id="PF04073">
    <property type="entry name" value="tRNA_edit"/>
    <property type="match status" value="1"/>
</dbReference>
<dbReference type="CDD" id="cd04333">
    <property type="entry name" value="ProX_deacylase"/>
    <property type="match status" value="1"/>
</dbReference>
<feature type="domain" description="YbaK/aminoacyl-tRNA synthetase-associated" evidence="1">
    <location>
        <begin position="15"/>
        <end position="128"/>
    </location>
</feature>
<name>A0A1M5JHT4_9FIRM</name>
<dbReference type="PANTHER" id="PTHR30411">
    <property type="entry name" value="CYTOPLASMIC PROTEIN"/>
    <property type="match status" value="1"/>
</dbReference>
<dbReference type="GO" id="GO:0002161">
    <property type="term" value="F:aminoacyl-tRNA deacylase activity"/>
    <property type="evidence" value="ECO:0007669"/>
    <property type="project" value="InterPro"/>
</dbReference>
<evidence type="ECO:0000313" key="3">
    <source>
        <dbReference type="Proteomes" id="UP000243255"/>
    </source>
</evidence>
<reference evidence="3" key="1">
    <citation type="submission" date="2016-11" db="EMBL/GenBank/DDBJ databases">
        <authorList>
            <person name="Varghese N."/>
            <person name="Submissions S."/>
        </authorList>
    </citation>
    <scope>NUCLEOTIDE SEQUENCE [LARGE SCALE GENOMIC DNA]</scope>
    <source>
        <strain evidence="3">DSM 2635</strain>
    </source>
</reference>
<keyword evidence="3" id="KW-1185">Reference proteome</keyword>
<evidence type="ECO:0000259" key="1">
    <source>
        <dbReference type="Pfam" id="PF04073"/>
    </source>
</evidence>
<accession>A0A1M5JHT4</accession>
<dbReference type="OrthoDB" id="9798760at2"/>